<dbReference type="EMBL" id="JAUQSX010000015">
    <property type="protein sequence ID" value="MDO7849293.1"/>
    <property type="molecule type" value="Genomic_DNA"/>
</dbReference>
<name>A0ABT9AHE3_9BACT</name>
<accession>A0ABT9AHE3</accession>
<dbReference type="Proteomes" id="UP001167796">
    <property type="component" value="Unassembled WGS sequence"/>
</dbReference>
<protein>
    <recommendedName>
        <fullName evidence="3">TonB C-terminal domain-containing protein</fullName>
    </recommendedName>
</protein>
<proteinExistence type="predicted"/>
<dbReference type="RefSeq" id="WP_305013961.1">
    <property type="nucleotide sequence ID" value="NZ_JAUQSX010000015.1"/>
</dbReference>
<sequence length="120" mass="12536">MYPNGITGLVSDIQKAAVLPPEYLVKHNNGVVTIKVLVNARAAIVGASVLKAPSPAMGQTVLDALKHIPPFEAAGTVDEENVAVMYTLPIIMGTPANGIYLPAAYNESPSLTYLADEFGG</sequence>
<keyword evidence="2" id="KW-1185">Reference proteome</keyword>
<dbReference type="Gene3D" id="3.30.1150.10">
    <property type="match status" value="1"/>
</dbReference>
<comment type="caution">
    <text evidence="1">The sequence shown here is derived from an EMBL/GenBank/DDBJ whole genome shotgun (WGS) entry which is preliminary data.</text>
</comment>
<organism evidence="1 2">
    <name type="scientific">Hymenobacter mellowenesis</name>
    <dbReference type="NCBI Taxonomy" id="3063995"/>
    <lineage>
        <taxon>Bacteria</taxon>
        <taxon>Pseudomonadati</taxon>
        <taxon>Bacteroidota</taxon>
        <taxon>Cytophagia</taxon>
        <taxon>Cytophagales</taxon>
        <taxon>Hymenobacteraceae</taxon>
        <taxon>Hymenobacter</taxon>
    </lineage>
</organism>
<evidence type="ECO:0000313" key="2">
    <source>
        <dbReference type="Proteomes" id="UP001167796"/>
    </source>
</evidence>
<evidence type="ECO:0008006" key="3">
    <source>
        <dbReference type="Google" id="ProtNLM"/>
    </source>
</evidence>
<evidence type="ECO:0000313" key="1">
    <source>
        <dbReference type="EMBL" id="MDO7849293.1"/>
    </source>
</evidence>
<gene>
    <name evidence="1" type="ORF">Q5H92_23215</name>
</gene>
<reference evidence="1" key="1">
    <citation type="submission" date="2023-07" db="EMBL/GenBank/DDBJ databases">
        <authorList>
            <person name="Kim M.K."/>
        </authorList>
    </citation>
    <scope>NUCLEOTIDE SEQUENCE</scope>
    <source>
        <strain evidence="1">M29</strain>
    </source>
</reference>